<reference evidence="1 2" key="1">
    <citation type="submission" date="2024-06" db="EMBL/GenBank/DDBJ databases">
        <authorList>
            <person name="Campbell A.G."/>
        </authorList>
    </citation>
    <scope>NUCLEOTIDE SEQUENCE [LARGE SCALE GENOMIC DNA]</scope>
    <source>
        <strain evidence="1 2">EM12</strain>
    </source>
</reference>
<gene>
    <name evidence="1" type="ORF">ABS772_14950</name>
</gene>
<sequence length="43" mass="4511">MRSLRAILTLSAWALAAPDFGQEPDRPASAAKDLAVIENCLAG</sequence>
<evidence type="ECO:0000313" key="2">
    <source>
        <dbReference type="Proteomes" id="UP001480955"/>
    </source>
</evidence>
<protein>
    <submittedName>
        <fullName evidence="1">Uncharacterized protein</fullName>
    </submittedName>
</protein>
<organism evidence="1 2">
    <name type="scientific">Methylorubrum podarium</name>
    <dbReference type="NCBI Taxonomy" id="200476"/>
    <lineage>
        <taxon>Bacteria</taxon>
        <taxon>Pseudomonadati</taxon>
        <taxon>Pseudomonadota</taxon>
        <taxon>Alphaproteobacteria</taxon>
        <taxon>Hyphomicrobiales</taxon>
        <taxon>Methylobacteriaceae</taxon>
        <taxon>Methylorubrum</taxon>
    </lineage>
</organism>
<comment type="caution">
    <text evidence="1">The sequence shown here is derived from an EMBL/GenBank/DDBJ whole genome shotgun (WGS) entry which is preliminary data.</text>
</comment>
<name>A0ABV1QPE7_9HYPH</name>
<dbReference type="EMBL" id="JBELQE010000083">
    <property type="protein sequence ID" value="MER2251216.1"/>
    <property type="molecule type" value="Genomic_DNA"/>
</dbReference>
<accession>A0ABV1QPE7</accession>
<dbReference type="RefSeq" id="WP_350395631.1">
    <property type="nucleotide sequence ID" value="NZ_JBELQE010000083.1"/>
</dbReference>
<proteinExistence type="predicted"/>
<keyword evidence="2" id="KW-1185">Reference proteome</keyword>
<dbReference type="Proteomes" id="UP001480955">
    <property type="component" value="Unassembled WGS sequence"/>
</dbReference>
<evidence type="ECO:0000313" key="1">
    <source>
        <dbReference type="EMBL" id="MER2251216.1"/>
    </source>
</evidence>